<name>A0A9N9IZ35_9GLOM</name>
<comment type="caution">
    <text evidence="2">The sequence shown here is derived from an EMBL/GenBank/DDBJ whole genome shotgun (WGS) entry which is preliminary data.</text>
</comment>
<evidence type="ECO:0000256" key="1">
    <source>
        <dbReference type="SAM" id="MobiDB-lite"/>
    </source>
</evidence>
<feature type="non-terminal residue" evidence="2">
    <location>
        <position position="1"/>
    </location>
</feature>
<dbReference type="Proteomes" id="UP000789570">
    <property type="component" value="Unassembled WGS sequence"/>
</dbReference>
<feature type="region of interest" description="Disordered" evidence="1">
    <location>
        <begin position="1"/>
        <end position="24"/>
    </location>
</feature>
<dbReference type="EMBL" id="CAJVPQ010020465">
    <property type="protein sequence ID" value="CAG8756208.1"/>
    <property type="molecule type" value="Genomic_DNA"/>
</dbReference>
<dbReference type="AlphaFoldDB" id="A0A9N9IZ35"/>
<reference evidence="2" key="1">
    <citation type="submission" date="2021-06" db="EMBL/GenBank/DDBJ databases">
        <authorList>
            <person name="Kallberg Y."/>
            <person name="Tangrot J."/>
            <person name="Rosling A."/>
        </authorList>
    </citation>
    <scope>NUCLEOTIDE SEQUENCE</scope>
    <source>
        <strain evidence="2">UK204</strain>
    </source>
</reference>
<organism evidence="2 3">
    <name type="scientific">Funneliformis caledonium</name>
    <dbReference type="NCBI Taxonomy" id="1117310"/>
    <lineage>
        <taxon>Eukaryota</taxon>
        <taxon>Fungi</taxon>
        <taxon>Fungi incertae sedis</taxon>
        <taxon>Mucoromycota</taxon>
        <taxon>Glomeromycotina</taxon>
        <taxon>Glomeromycetes</taxon>
        <taxon>Glomerales</taxon>
        <taxon>Glomeraceae</taxon>
        <taxon>Funneliformis</taxon>
    </lineage>
</organism>
<keyword evidence="3" id="KW-1185">Reference proteome</keyword>
<sequence>QVASEVSQHTSNSGSNTTPSSPQLNKAAARITLVNRYQLKMREKLEYLDLQEWDRNVSLVTDVPGIRKSRLLIECVNHIRKSFLGFLKDLVDLIIVSYNNGNTPSNLDLQLGAEKSLSLQLLHSAFVNPSRKYIEFVVNLKREGF</sequence>
<dbReference type="OrthoDB" id="2344151at2759"/>
<accession>A0A9N9IZ35</accession>
<gene>
    <name evidence="2" type="ORF">FCALED_LOCUS16633</name>
</gene>
<evidence type="ECO:0000313" key="2">
    <source>
        <dbReference type="EMBL" id="CAG8756208.1"/>
    </source>
</evidence>
<protein>
    <submittedName>
        <fullName evidence="2">13094_t:CDS:1</fullName>
    </submittedName>
</protein>
<proteinExistence type="predicted"/>
<evidence type="ECO:0000313" key="3">
    <source>
        <dbReference type="Proteomes" id="UP000789570"/>
    </source>
</evidence>
<feature type="non-terminal residue" evidence="2">
    <location>
        <position position="145"/>
    </location>
</feature>
<feature type="compositionally biased region" description="Low complexity" evidence="1">
    <location>
        <begin position="10"/>
        <end position="22"/>
    </location>
</feature>